<dbReference type="PRINTS" id="PR01438">
    <property type="entry name" value="UNVRSLSTRESS"/>
</dbReference>
<comment type="caution">
    <text evidence="3">The sequence shown here is derived from an EMBL/GenBank/DDBJ whole genome shotgun (WGS) entry which is preliminary data.</text>
</comment>
<dbReference type="EMBL" id="BAAAGS010000068">
    <property type="protein sequence ID" value="GAA0555841.1"/>
    <property type="molecule type" value="Genomic_DNA"/>
</dbReference>
<dbReference type="Proteomes" id="UP001500729">
    <property type="component" value="Unassembled WGS sequence"/>
</dbReference>
<dbReference type="InterPro" id="IPR006015">
    <property type="entry name" value="Universal_stress_UspA"/>
</dbReference>
<dbReference type="SUPFAM" id="SSF52402">
    <property type="entry name" value="Adenine nucleotide alpha hydrolases-like"/>
    <property type="match status" value="2"/>
</dbReference>
<dbReference type="InterPro" id="IPR006016">
    <property type="entry name" value="UspA"/>
</dbReference>
<dbReference type="PANTHER" id="PTHR46268:SF6">
    <property type="entry name" value="UNIVERSAL STRESS PROTEIN UP12"/>
    <property type="match status" value="1"/>
</dbReference>
<evidence type="ECO:0000313" key="4">
    <source>
        <dbReference type="Proteomes" id="UP001500729"/>
    </source>
</evidence>
<comment type="similarity">
    <text evidence="1">Belongs to the universal stress protein A family.</text>
</comment>
<proteinExistence type="inferred from homology"/>
<organism evidence="3 4">
    <name type="scientific">Saccharopolyspora erythraea</name>
    <name type="common">Streptomyces erythraeus</name>
    <dbReference type="NCBI Taxonomy" id="1836"/>
    <lineage>
        <taxon>Bacteria</taxon>
        <taxon>Bacillati</taxon>
        <taxon>Actinomycetota</taxon>
        <taxon>Actinomycetes</taxon>
        <taxon>Pseudonocardiales</taxon>
        <taxon>Pseudonocardiaceae</taxon>
        <taxon>Saccharopolyspora</taxon>
    </lineage>
</organism>
<protein>
    <submittedName>
        <fullName evidence="3">Universal stress protein</fullName>
    </submittedName>
</protein>
<dbReference type="PANTHER" id="PTHR46268">
    <property type="entry name" value="STRESS RESPONSE PROTEIN NHAX"/>
    <property type="match status" value="1"/>
</dbReference>
<gene>
    <name evidence="3" type="ORF">GCM10009533_62100</name>
</gene>
<dbReference type="Gene3D" id="3.40.50.620">
    <property type="entry name" value="HUPs"/>
    <property type="match status" value="2"/>
</dbReference>
<accession>A0ABP3P3J9</accession>
<sequence>MVAGVDGSAPSTDAALWAAREADLRGIPLRLLLVNDDPGRAEQAAKALAEAASACREQVPGVQLAEETTQGHPIDELVRRSAMAELLVVGSRGHGGFVEALLGSVSASVAMHGACPVVVVRGHGTTGPVVVGVDNSRGSRTALDFAFEAASRCRTDLVAVQALPDAYFHPGPFPHPDRDELRADAERHLAEQLSGWASTYPDVPVRRIATNEHPVAALREAAADARLLVVGHRGRGGFTGLLLGSVAAGALHHAPCPVAVIRSTNP</sequence>
<dbReference type="Pfam" id="PF00582">
    <property type="entry name" value="Usp"/>
    <property type="match status" value="2"/>
</dbReference>
<feature type="domain" description="UspA" evidence="2">
    <location>
        <begin position="2"/>
        <end position="121"/>
    </location>
</feature>
<reference evidence="4" key="1">
    <citation type="journal article" date="2019" name="Int. J. Syst. Evol. Microbiol.">
        <title>The Global Catalogue of Microorganisms (GCM) 10K type strain sequencing project: providing services to taxonomists for standard genome sequencing and annotation.</title>
        <authorList>
            <consortium name="The Broad Institute Genomics Platform"/>
            <consortium name="The Broad Institute Genome Sequencing Center for Infectious Disease"/>
            <person name="Wu L."/>
            <person name="Ma J."/>
        </authorList>
    </citation>
    <scope>NUCLEOTIDE SEQUENCE [LARGE SCALE GENOMIC DNA]</scope>
    <source>
        <strain evidence="4">JCM 10303</strain>
    </source>
</reference>
<dbReference type="InterPro" id="IPR014729">
    <property type="entry name" value="Rossmann-like_a/b/a_fold"/>
</dbReference>
<evidence type="ECO:0000256" key="1">
    <source>
        <dbReference type="ARBA" id="ARBA00008791"/>
    </source>
</evidence>
<feature type="domain" description="UspA" evidence="2">
    <location>
        <begin position="128"/>
        <end position="262"/>
    </location>
</feature>
<evidence type="ECO:0000313" key="3">
    <source>
        <dbReference type="EMBL" id="GAA0555841.1"/>
    </source>
</evidence>
<keyword evidence="4" id="KW-1185">Reference proteome</keyword>
<evidence type="ECO:0000259" key="2">
    <source>
        <dbReference type="Pfam" id="PF00582"/>
    </source>
</evidence>
<name>A0ABP3P3J9_SACER</name>